<proteinExistence type="predicted"/>
<comment type="caution">
    <text evidence="1">The sequence shown here is derived from an EMBL/GenBank/DDBJ whole genome shotgun (WGS) entry which is preliminary data.</text>
</comment>
<name>A0A8J7M8A7_9RHOB</name>
<evidence type="ECO:0008006" key="3">
    <source>
        <dbReference type="Google" id="ProtNLM"/>
    </source>
</evidence>
<evidence type="ECO:0000313" key="2">
    <source>
        <dbReference type="Proteomes" id="UP000655420"/>
    </source>
</evidence>
<dbReference type="RefSeq" id="WP_200609949.1">
    <property type="nucleotide sequence ID" value="NZ_JAEHHL010000006.1"/>
</dbReference>
<gene>
    <name evidence="1" type="ORF">H0I76_11195</name>
</gene>
<evidence type="ECO:0000313" key="1">
    <source>
        <dbReference type="EMBL" id="MBK0399757.1"/>
    </source>
</evidence>
<dbReference type="AlphaFoldDB" id="A0A8J7M8A7"/>
<dbReference type="EMBL" id="JAEHHL010000006">
    <property type="protein sequence ID" value="MBK0399757.1"/>
    <property type="molecule type" value="Genomic_DNA"/>
</dbReference>
<keyword evidence="2" id="KW-1185">Reference proteome</keyword>
<protein>
    <recommendedName>
        <fullName evidence="3">Glycosyl transferase</fullName>
    </recommendedName>
</protein>
<accession>A0A8J7M8A7</accession>
<dbReference type="Proteomes" id="UP000655420">
    <property type="component" value="Unassembled WGS sequence"/>
</dbReference>
<sequence>MNMTLGSLILRGRRKFGDGLTVFFYRDIVRPKILNTPPVIGLHESEAEIHVLTSATDWMNLVWTLKSFYAVSPRRFLLSIHGDSTLSCDAVQDLQYIFPDARIITAVEADDAVLPTLREHPKCYTFRSRNTLARKIFDFRHFLRGQRIALFDSDLLFFDPPTAWIAHIESGDDERNVFNEDVGTAYAVPLREIQEHCGEVITNLNSGFGVVYPDSLRLDWLEEFLSIPGMLDGHFWRIEQTLFALCSTRFGVELLPDDYRVYLEPGLAGRPFRHYVGAVRHLMYSEGMRALVPRLLK</sequence>
<reference evidence="1" key="1">
    <citation type="submission" date="2020-12" db="EMBL/GenBank/DDBJ databases">
        <title>Bacterial taxonomy.</title>
        <authorList>
            <person name="Pan X."/>
        </authorList>
    </citation>
    <scope>NUCLEOTIDE SEQUENCE</scope>
    <source>
        <strain evidence="1">M0105</strain>
    </source>
</reference>
<organism evidence="1 2">
    <name type="scientific">Thermohalobaculum xanthum</name>
    <dbReference type="NCBI Taxonomy" id="2753746"/>
    <lineage>
        <taxon>Bacteria</taxon>
        <taxon>Pseudomonadati</taxon>
        <taxon>Pseudomonadota</taxon>
        <taxon>Alphaproteobacteria</taxon>
        <taxon>Rhodobacterales</taxon>
        <taxon>Paracoccaceae</taxon>
        <taxon>Thermohalobaculum</taxon>
    </lineage>
</organism>